<evidence type="ECO:0000313" key="3">
    <source>
        <dbReference type="Proteomes" id="UP000507470"/>
    </source>
</evidence>
<keyword evidence="1" id="KW-0472">Membrane</keyword>
<keyword evidence="1" id="KW-0812">Transmembrane</keyword>
<evidence type="ECO:0000313" key="2">
    <source>
        <dbReference type="EMBL" id="CAC5406128.1"/>
    </source>
</evidence>
<feature type="transmembrane region" description="Helical" evidence="1">
    <location>
        <begin position="28"/>
        <end position="49"/>
    </location>
</feature>
<proteinExistence type="predicted"/>
<protein>
    <submittedName>
        <fullName evidence="2">Uncharacterized protein</fullName>
    </submittedName>
</protein>
<name>A0A6J8DBT2_MYTCO</name>
<evidence type="ECO:0000256" key="1">
    <source>
        <dbReference type="SAM" id="Phobius"/>
    </source>
</evidence>
<dbReference type="EMBL" id="CACVKT020007176">
    <property type="protein sequence ID" value="CAC5406128.1"/>
    <property type="molecule type" value="Genomic_DNA"/>
</dbReference>
<dbReference type="OrthoDB" id="10348203at2759"/>
<dbReference type="AlphaFoldDB" id="A0A6J8DBT2"/>
<keyword evidence="3" id="KW-1185">Reference proteome</keyword>
<keyword evidence="1" id="KW-1133">Transmembrane helix</keyword>
<reference evidence="2 3" key="1">
    <citation type="submission" date="2020-06" db="EMBL/GenBank/DDBJ databases">
        <authorList>
            <person name="Li R."/>
            <person name="Bekaert M."/>
        </authorList>
    </citation>
    <scope>NUCLEOTIDE SEQUENCE [LARGE SCALE GENOMIC DNA]</scope>
    <source>
        <strain evidence="3">wild</strain>
    </source>
</reference>
<organism evidence="2 3">
    <name type="scientific">Mytilus coruscus</name>
    <name type="common">Sea mussel</name>
    <dbReference type="NCBI Taxonomy" id="42192"/>
    <lineage>
        <taxon>Eukaryota</taxon>
        <taxon>Metazoa</taxon>
        <taxon>Spiralia</taxon>
        <taxon>Lophotrochozoa</taxon>
        <taxon>Mollusca</taxon>
        <taxon>Bivalvia</taxon>
        <taxon>Autobranchia</taxon>
        <taxon>Pteriomorphia</taxon>
        <taxon>Mytilida</taxon>
        <taxon>Mytiloidea</taxon>
        <taxon>Mytilidae</taxon>
        <taxon>Mytilinae</taxon>
        <taxon>Mytilus</taxon>
    </lineage>
</organism>
<sequence length="253" mass="28386">MFGTDEDKGDMKSIPQRKNVQADDWESIAAGIVTSTIAVIAVISLLVLIHRRRLSRKKPTLHKSQNNSRLQDTVKMHSNYETSKAPIYTEIDADNFGPYNGKLNCSSAVTYITYDQVNSKEVPKSQNVNQSANNSIQTNLNAIELQRKSGQNEYEMAKVINVTEGSSEGANYSNYCLAKLITSTTEEESDAYGINKDSDHLYNVKKKEDPITKVYDHLTTTVTDDPTYDHSNFKSVLDNGDCYDHFKNDGDHD</sequence>
<dbReference type="Proteomes" id="UP000507470">
    <property type="component" value="Unassembled WGS sequence"/>
</dbReference>
<gene>
    <name evidence="2" type="ORF">MCOR_39739</name>
</gene>
<accession>A0A6J8DBT2</accession>